<dbReference type="Proteomes" id="UP000442619">
    <property type="component" value="Unassembled WGS sequence"/>
</dbReference>
<evidence type="ECO:0000313" key="2">
    <source>
        <dbReference type="EMBL" id="MST90067.1"/>
    </source>
</evidence>
<dbReference type="Gene3D" id="3.30.700.10">
    <property type="entry name" value="Glycoprotein, Type 4 Pilin"/>
    <property type="match status" value="1"/>
</dbReference>
<keyword evidence="1" id="KW-0472">Membrane</keyword>
<keyword evidence="1" id="KW-1133">Transmembrane helix</keyword>
<name>A0A844FVU3_9FIRM</name>
<protein>
    <submittedName>
        <fullName evidence="2">Prepilin-type N-terminal cleavage/methylation domain-containing protein</fullName>
    </submittedName>
</protein>
<comment type="caution">
    <text evidence="2">The sequence shown here is derived from an EMBL/GenBank/DDBJ whole genome shotgun (WGS) entry which is preliminary data.</text>
</comment>
<keyword evidence="3" id="KW-1185">Reference proteome</keyword>
<accession>A0A844FVU3</accession>
<dbReference type="RefSeq" id="WP_154518258.1">
    <property type="nucleotide sequence ID" value="NZ_VUNM01000035.1"/>
</dbReference>
<evidence type="ECO:0000256" key="1">
    <source>
        <dbReference type="SAM" id="Phobius"/>
    </source>
</evidence>
<dbReference type="InterPro" id="IPR045584">
    <property type="entry name" value="Pilin-like"/>
</dbReference>
<gene>
    <name evidence="2" type="ORF">FYJ79_10910</name>
</gene>
<dbReference type="InterPro" id="IPR012902">
    <property type="entry name" value="N_methyl_site"/>
</dbReference>
<proteinExistence type="predicted"/>
<dbReference type="AlphaFoldDB" id="A0A844FVU3"/>
<dbReference type="NCBIfam" id="TIGR02532">
    <property type="entry name" value="IV_pilin_GFxxxE"/>
    <property type="match status" value="1"/>
</dbReference>
<keyword evidence="1" id="KW-0812">Transmembrane</keyword>
<dbReference type="PROSITE" id="PS00409">
    <property type="entry name" value="PROKAR_NTER_METHYL"/>
    <property type="match status" value="1"/>
</dbReference>
<dbReference type="Pfam" id="PF07963">
    <property type="entry name" value="N_methyl"/>
    <property type="match status" value="1"/>
</dbReference>
<evidence type="ECO:0000313" key="3">
    <source>
        <dbReference type="Proteomes" id="UP000442619"/>
    </source>
</evidence>
<dbReference type="SUPFAM" id="SSF54523">
    <property type="entry name" value="Pili subunits"/>
    <property type="match status" value="1"/>
</dbReference>
<reference evidence="2 3" key="1">
    <citation type="submission" date="2019-08" db="EMBL/GenBank/DDBJ databases">
        <title>In-depth cultivation of the pig gut microbiome towards novel bacterial diversity and tailored functional studies.</title>
        <authorList>
            <person name="Wylensek D."/>
            <person name="Hitch T.C.A."/>
            <person name="Clavel T."/>
        </authorList>
    </citation>
    <scope>NUCLEOTIDE SEQUENCE [LARGE SCALE GENOMIC DNA]</scope>
    <source>
        <strain evidence="2 3">CA-Schmier-601-WT-3</strain>
    </source>
</reference>
<feature type="transmembrane region" description="Helical" evidence="1">
    <location>
        <begin position="12"/>
        <end position="35"/>
    </location>
</feature>
<organism evidence="2 3">
    <name type="scientific">Sharpea porci</name>
    <dbReference type="NCBI Taxonomy" id="2652286"/>
    <lineage>
        <taxon>Bacteria</taxon>
        <taxon>Bacillati</taxon>
        <taxon>Bacillota</taxon>
        <taxon>Erysipelotrichia</taxon>
        <taxon>Erysipelotrichales</taxon>
        <taxon>Coprobacillaceae</taxon>
        <taxon>Sharpea</taxon>
    </lineage>
</organism>
<sequence>MMKMLKKNKGFTLIEIIVVIVILAVLMAVAVPSVMSYIKEGNNAKYETVARGAMVNAQVQLAKAETSGSTTTEAMAEAVSLTNKDSGDITVVSITPTYKSGTTDEVKDYVVIMHTTDKPSEQKTATVTVNKKVTLSD</sequence>
<dbReference type="EMBL" id="VUNM01000035">
    <property type="protein sequence ID" value="MST90067.1"/>
    <property type="molecule type" value="Genomic_DNA"/>
</dbReference>